<protein>
    <recommendedName>
        <fullName evidence="7">Cytosine-specific methyltransferase</fullName>
        <ecNumber evidence="7">2.1.1.37</ecNumber>
    </recommendedName>
</protein>
<dbReference type="GO" id="GO:0003677">
    <property type="term" value="F:DNA binding"/>
    <property type="evidence" value="ECO:0007669"/>
    <property type="project" value="TreeGrafter"/>
</dbReference>
<dbReference type="InterPro" id="IPR001525">
    <property type="entry name" value="C5_MeTfrase"/>
</dbReference>
<evidence type="ECO:0000256" key="1">
    <source>
        <dbReference type="ARBA" id="ARBA00022603"/>
    </source>
</evidence>
<evidence type="ECO:0000256" key="6">
    <source>
        <dbReference type="RuleBase" id="RU000416"/>
    </source>
</evidence>
<dbReference type="GO" id="GO:0003886">
    <property type="term" value="F:DNA (cytosine-5-)-methyltransferase activity"/>
    <property type="evidence" value="ECO:0007669"/>
    <property type="project" value="UniProtKB-EC"/>
</dbReference>
<dbReference type="NCBIfam" id="TIGR00675">
    <property type="entry name" value="dcm"/>
    <property type="match status" value="1"/>
</dbReference>
<dbReference type="EC" id="2.1.1.37" evidence="7"/>
<evidence type="ECO:0000313" key="8">
    <source>
        <dbReference type="EMBL" id="ADR72992.1"/>
    </source>
</evidence>
<evidence type="ECO:0000256" key="7">
    <source>
        <dbReference type="RuleBase" id="RU000417"/>
    </source>
</evidence>
<keyword evidence="3 5" id="KW-0949">S-adenosyl-L-methionine</keyword>
<keyword evidence="1 5" id="KW-0489">Methyltransferase</keyword>
<gene>
    <name evidence="8" type="primary">bspMIM2</name>
</gene>
<evidence type="ECO:0000256" key="4">
    <source>
        <dbReference type="ARBA" id="ARBA00022747"/>
    </source>
</evidence>
<comment type="catalytic activity">
    <reaction evidence="7">
        <text>a 2'-deoxycytidine in DNA + S-adenosyl-L-methionine = a 5-methyl-2'-deoxycytidine in DNA + S-adenosyl-L-homocysteine + H(+)</text>
        <dbReference type="Rhea" id="RHEA:13681"/>
        <dbReference type="Rhea" id="RHEA-COMP:11369"/>
        <dbReference type="Rhea" id="RHEA-COMP:11370"/>
        <dbReference type="ChEBI" id="CHEBI:15378"/>
        <dbReference type="ChEBI" id="CHEBI:57856"/>
        <dbReference type="ChEBI" id="CHEBI:59789"/>
        <dbReference type="ChEBI" id="CHEBI:85452"/>
        <dbReference type="ChEBI" id="CHEBI:85454"/>
        <dbReference type="EC" id="2.1.1.37"/>
    </reaction>
</comment>
<dbReference type="AlphaFoldDB" id="E5Q8T7"/>
<dbReference type="PRINTS" id="PR00105">
    <property type="entry name" value="C5METTRFRASE"/>
</dbReference>
<dbReference type="GO" id="GO:0044027">
    <property type="term" value="P:negative regulation of gene expression via chromosomal CpG island methylation"/>
    <property type="evidence" value="ECO:0007669"/>
    <property type="project" value="TreeGrafter"/>
</dbReference>
<sequence length="353" mass="40114">MLTAVDLFSGAGGLLLALKEAGYQTLLSCEINESACETHKYNFPEIPLFQGDIQNLTEDKIIEYTKGTDVDLVVGGPPCQGYSMFGKRRFINTQGYDPQEDPRNKLVYEYIRVVKILRPKYFFMENVKGFLSLDNGQFLKTVIQEFEELGYDNIKCEVVCAADFGVPQQRYRMFMIGNRVGKPVNFPSPSHYPEDSLFLPKYTTVGDAIMDLELLGPEVSNHVPLYHKSVVAERMSYVKEGDKLNVEELPEHLAIATRVDSKTGKVRNYSHIYKRLHRNRPAWTMVPGHNAFPIHPTLNRTLTVREAARIQSFPDHHVFTGTRQEQCIQAGNAVPPKMALPFFKQILHDIVGQ</sequence>
<proteinExistence type="inferred from homology"/>
<evidence type="ECO:0000256" key="2">
    <source>
        <dbReference type="ARBA" id="ARBA00022679"/>
    </source>
</evidence>
<comment type="similarity">
    <text evidence="5 6">Belongs to the class I-like SAM-binding methyltransferase superfamily. C5-methyltransferase family.</text>
</comment>
<dbReference type="PANTHER" id="PTHR10629">
    <property type="entry name" value="CYTOSINE-SPECIFIC METHYLTRANSFERASE"/>
    <property type="match status" value="1"/>
</dbReference>
<dbReference type="GO" id="GO:0032259">
    <property type="term" value="P:methylation"/>
    <property type="evidence" value="ECO:0007669"/>
    <property type="project" value="UniProtKB-KW"/>
</dbReference>
<dbReference type="Pfam" id="PF00145">
    <property type="entry name" value="DNA_methylase"/>
    <property type="match status" value="1"/>
</dbReference>
<dbReference type="CDD" id="cd00315">
    <property type="entry name" value="Cyt_C5_DNA_methylase"/>
    <property type="match status" value="1"/>
</dbReference>
<dbReference type="SUPFAM" id="SSF53335">
    <property type="entry name" value="S-adenosyl-L-methionine-dependent methyltransferases"/>
    <property type="match status" value="1"/>
</dbReference>
<keyword evidence="2 5" id="KW-0808">Transferase</keyword>
<dbReference type="GO" id="GO:0009307">
    <property type="term" value="P:DNA restriction-modification system"/>
    <property type="evidence" value="ECO:0007669"/>
    <property type="project" value="UniProtKB-KW"/>
</dbReference>
<dbReference type="EMBL" id="HQ636104">
    <property type="protein sequence ID" value="ADR72992.1"/>
    <property type="molecule type" value="Genomic_DNA"/>
</dbReference>
<dbReference type="InterPro" id="IPR018117">
    <property type="entry name" value="C5_DNA_meth_AS"/>
</dbReference>
<name>E5Q8T7_9BACI</name>
<evidence type="ECO:0000256" key="3">
    <source>
        <dbReference type="ARBA" id="ARBA00022691"/>
    </source>
</evidence>
<reference evidence="8" key="1">
    <citation type="submission" date="2010-11" db="EMBL/GenBank/DDBJ databases">
        <title>BspMI restriction-modification system genes.</title>
        <authorList>
            <person name="Morgan R.D."/>
        </authorList>
    </citation>
    <scope>NUCLEOTIDE SEQUENCE</scope>
    <source>
        <strain evidence="8">M</strain>
    </source>
</reference>
<dbReference type="PROSITE" id="PS00094">
    <property type="entry name" value="C5_MTASE_1"/>
    <property type="match status" value="1"/>
</dbReference>
<dbReference type="Gene3D" id="3.40.50.150">
    <property type="entry name" value="Vaccinia Virus protein VP39"/>
    <property type="match status" value="1"/>
</dbReference>
<keyword evidence="4" id="KW-0680">Restriction system</keyword>
<dbReference type="InterPro" id="IPR029063">
    <property type="entry name" value="SAM-dependent_MTases_sf"/>
</dbReference>
<dbReference type="InterPro" id="IPR050390">
    <property type="entry name" value="C5-Methyltransferase"/>
</dbReference>
<organism evidence="8">
    <name type="scientific">Bacillus sp. M(2010)</name>
    <dbReference type="NCBI Taxonomy" id="932685"/>
    <lineage>
        <taxon>Bacteria</taxon>
        <taxon>Bacillati</taxon>
        <taxon>Bacillota</taxon>
        <taxon>Bacilli</taxon>
        <taxon>Bacillales</taxon>
        <taxon>Bacillaceae</taxon>
        <taxon>Bacillus</taxon>
    </lineage>
</organism>
<dbReference type="Gene3D" id="3.90.120.10">
    <property type="entry name" value="DNA Methylase, subunit A, domain 2"/>
    <property type="match status" value="1"/>
</dbReference>
<evidence type="ECO:0000256" key="5">
    <source>
        <dbReference type="PROSITE-ProRule" id="PRU01016"/>
    </source>
</evidence>
<dbReference type="PANTHER" id="PTHR10629:SF52">
    <property type="entry name" value="DNA (CYTOSINE-5)-METHYLTRANSFERASE 1"/>
    <property type="match status" value="1"/>
</dbReference>
<dbReference type="PROSITE" id="PS51679">
    <property type="entry name" value="SAM_MT_C5"/>
    <property type="match status" value="1"/>
</dbReference>
<feature type="active site" evidence="5">
    <location>
        <position position="79"/>
    </location>
</feature>
<accession>E5Q8T7</accession>